<keyword evidence="1" id="KW-0472">Membrane</keyword>
<keyword evidence="1" id="KW-0812">Transmembrane</keyword>
<feature type="transmembrane region" description="Helical" evidence="1">
    <location>
        <begin position="59"/>
        <end position="77"/>
    </location>
</feature>
<dbReference type="AlphaFoldDB" id="A0A1I1UV01"/>
<dbReference type="Proteomes" id="UP000198716">
    <property type="component" value="Unassembled WGS sequence"/>
</dbReference>
<evidence type="ECO:0000313" key="2">
    <source>
        <dbReference type="EMBL" id="SFD73498.1"/>
    </source>
</evidence>
<evidence type="ECO:0000313" key="3">
    <source>
        <dbReference type="Proteomes" id="UP000198716"/>
    </source>
</evidence>
<sequence>MAIVLWYPGVMDSFDTALLVIQLLGGLVLVGGGALAWAGRVTAGSWERGTRANRDGGRNVILFGLMIGANAAAVRLSGLGSDLLTVVAFVAIAGFLALSILHRRKYGPRPRPGERYSSKRLAG</sequence>
<dbReference type="EMBL" id="FOMZ01000002">
    <property type="protein sequence ID" value="SFD73498.1"/>
    <property type="molecule type" value="Genomic_DNA"/>
</dbReference>
<feature type="transmembrane region" description="Helical" evidence="1">
    <location>
        <begin position="16"/>
        <end position="38"/>
    </location>
</feature>
<organism evidence="2 3">
    <name type="scientific">Actinopolyspora alba</name>
    <dbReference type="NCBI Taxonomy" id="673379"/>
    <lineage>
        <taxon>Bacteria</taxon>
        <taxon>Bacillati</taxon>
        <taxon>Actinomycetota</taxon>
        <taxon>Actinomycetes</taxon>
        <taxon>Actinopolysporales</taxon>
        <taxon>Actinopolysporaceae</taxon>
        <taxon>Actinopolyspora</taxon>
        <taxon>Actinopolyspora alba group</taxon>
    </lineage>
</organism>
<evidence type="ECO:0000256" key="1">
    <source>
        <dbReference type="SAM" id="Phobius"/>
    </source>
</evidence>
<keyword evidence="1" id="KW-1133">Transmembrane helix</keyword>
<accession>A0A1I1UV01</accession>
<feature type="transmembrane region" description="Helical" evidence="1">
    <location>
        <begin position="83"/>
        <end position="101"/>
    </location>
</feature>
<gene>
    <name evidence="2" type="ORF">SAMN04487819_102388</name>
</gene>
<name>A0A1I1UV01_9ACTN</name>
<keyword evidence="3" id="KW-1185">Reference proteome</keyword>
<protein>
    <submittedName>
        <fullName evidence="2">Uncharacterized protein</fullName>
    </submittedName>
</protein>
<proteinExistence type="predicted"/>
<reference evidence="3" key="1">
    <citation type="submission" date="2016-10" db="EMBL/GenBank/DDBJ databases">
        <authorList>
            <person name="Varghese N."/>
            <person name="Submissions S."/>
        </authorList>
    </citation>
    <scope>NUCLEOTIDE SEQUENCE [LARGE SCALE GENOMIC DNA]</scope>
    <source>
        <strain evidence="3">DSM 45004</strain>
    </source>
</reference>